<dbReference type="EMBL" id="MSFK01000008">
    <property type="protein sequence ID" value="PWY91709.1"/>
    <property type="molecule type" value="Genomic_DNA"/>
</dbReference>
<reference evidence="1 2" key="1">
    <citation type="submission" date="2016-12" db="EMBL/GenBank/DDBJ databases">
        <title>The genomes of Aspergillus section Nigri reveals drivers in fungal speciation.</title>
        <authorList>
            <consortium name="DOE Joint Genome Institute"/>
            <person name="Vesth T.C."/>
            <person name="Nybo J."/>
            <person name="Theobald S."/>
            <person name="Brandl J."/>
            <person name="Frisvad J.C."/>
            <person name="Nielsen K.F."/>
            <person name="Lyhne E.K."/>
            <person name="Kogle M.E."/>
            <person name="Kuo A."/>
            <person name="Riley R."/>
            <person name="Clum A."/>
            <person name="Nolan M."/>
            <person name="Lipzen A."/>
            <person name="Salamov A."/>
            <person name="Henrissat B."/>
            <person name="Wiebenga A."/>
            <person name="De Vries R.P."/>
            <person name="Grigoriev I.V."/>
            <person name="Mortensen U.H."/>
            <person name="Andersen M.R."/>
            <person name="Baker S.E."/>
        </authorList>
    </citation>
    <scope>NUCLEOTIDE SEQUENCE [LARGE SCALE GENOMIC DNA]</scope>
    <source>
        <strain evidence="1 2">CBS 115572</strain>
    </source>
</reference>
<evidence type="ECO:0000313" key="2">
    <source>
        <dbReference type="Proteomes" id="UP000246702"/>
    </source>
</evidence>
<dbReference type="AlphaFoldDB" id="A0A317WZB1"/>
<comment type="caution">
    <text evidence="1">The sequence shown here is derived from an EMBL/GenBank/DDBJ whole genome shotgun (WGS) entry which is preliminary data.</text>
</comment>
<sequence>MVQENWISRETANVPAANEDYEVRQRRNLVETWAKATQEFRDLYHNRAPLRIPGLTHQAHPEAALSRIAYSYPVGARLICLAPLSEASRSNRSKWIKLYILSCRLDGEMGHCLKSNPHAGIEPTPATFPEPTTFSMTVFLPWYTLETANFGNIVMTRNGSVLFLGCTEPWFLVDQNDLDTGRITTVQFENNGEILMTFPRRAYYMFPVYTYFPGLRKPLSEVKQSREGGVRPEQNAALDMTLPVIERLEGAKARGELIPFFDGARDTWTEDIDIYAPGYLLMEADGKEADHDHSQLIDPVDAYDIRLQSL</sequence>
<proteinExistence type="predicted"/>
<keyword evidence="2" id="KW-1185">Reference proteome</keyword>
<name>A0A317WZB1_9EURO</name>
<gene>
    <name evidence="1" type="ORF">BO94DRAFT_617027</name>
</gene>
<organism evidence="1 2">
    <name type="scientific">Aspergillus sclerotioniger CBS 115572</name>
    <dbReference type="NCBI Taxonomy" id="1450535"/>
    <lineage>
        <taxon>Eukaryota</taxon>
        <taxon>Fungi</taxon>
        <taxon>Dikarya</taxon>
        <taxon>Ascomycota</taxon>
        <taxon>Pezizomycotina</taxon>
        <taxon>Eurotiomycetes</taxon>
        <taxon>Eurotiomycetidae</taxon>
        <taxon>Eurotiales</taxon>
        <taxon>Aspergillaceae</taxon>
        <taxon>Aspergillus</taxon>
        <taxon>Aspergillus subgen. Circumdati</taxon>
    </lineage>
</organism>
<dbReference type="Proteomes" id="UP000246702">
    <property type="component" value="Unassembled WGS sequence"/>
</dbReference>
<evidence type="ECO:0000313" key="1">
    <source>
        <dbReference type="EMBL" id="PWY91709.1"/>
    </source>
</evidence>
<dbReference type="RefSeq" id="XP_025469437.1">
    <property type="nucleotide sequence ID" value="XM_025616817.1"/>
</dbReference>
<dbReference type="GeneID" id="37118960"/>
<accession>A0A317WZB1</accession>
<dbReference type="STRING" id="1450535.A0A317WZB1"/>
<protein>
    <submittedName>
        <fullName evidence="1">Uncharacterized protein</fullName>
    </submittedName>
</protein>
<dbReference type="OrthoDB" id="5396831at2759"/>